<proteinExistence type="predicted"/>
<evidence type="ECO:0000259" key="4">
    <source>
        <dbReference type="Pfam" id="PF08005"/>
    </source>
</evidence>
<sequence length="1640" mass="180297">MFGKDTAHADPSTGIVYSLKGEFIAQVALGKAHAVALNSKGQIFTFGINNKYQCGREFVPVNKEGCSSNIVAMDTCGTQDDQDIYEEVDENRKEAENLPGGSDSNNIESQLNMCSPGMHSWRDDRCMICTICRECTGYSISCLSSISERNPGQECGCGEGDSGCSICGCCRICAREVVDNSELADLAGMMRLDLIFRDKVLIPSRQRSKLQEQIQSRLEERKIKGRKSGAGPSKQNCKMKITRQSPSASPTHRSNNIIRQNNVGGNAIKEQINSDVERDATRIACLPPAKIQLPCDSPVVQIACGQHHSVLLCQNGQVYSFGSNLYGQLGCGDILAKNSIQLVKLPCSAVHIAAGNNHTVILTSKGEVYTFGHHQKGQLGRTPPSSPQDSSQPGQSSSSKYVNPRTPWYAMPSPVPNVGPRHGRRATWVGASGDQTFVKIDESLINSVSISKSTVTSNKHFLVLIPNYEETVKSFSCLVINKRDGNCNSFKGKDQVSFCGKAICLDPIYNVLWSYNPQNQEIECFNIISSELTSKNVNKLDNKQFSSKIRINDNSRDKNFNISSILSPELSLPLVTNCYVTRFQAAINLLCCLDTLTVAHDLQMAAVKEETDERQLVSGKQYSKEDYQVVNRFESHGGGWGYSGHSIEAIRFMADTDILLGGFGLFGGRGEYTAKLKLLDIGPDGGEQEGDGELLAETEEIPYECGPRQKCSMLFDEPVPLQAHRWYVAWCRISGPSSDCGSSGQTMVTSEDQVLFYFKSSKKSNNGTDVNAGQIPQLLYKVITPESQAPPRQIEISEPVHILSKDFSRTVTKECFQSLLSLLQWSWNTFKWGVVEGQNIKNVYTYLELERLVYISKASLRLIRTYTNEIYPSQINKKILLESVHLAESIGDVRSLLKQILSDNLSISLQVKKSSKLKNTNSNLQLINDILEESHNTFVSCFHAFYPTAFLKWTCLCDLLTEIDKEGTLQSSSNSQRLLSAVLCALCAPNVRLRSTFPLLGSNVSADSSLHRGLSPSDNTGLPMMSGSDSHHYPILVEQMSYKSQMESSCSGLSWPWKEVLERLLHLVTDPVVKSLQQSKTSPLPGLTKHCCHLLARVVAELVHQCNATEDELQSGCGRILHMTPSRFTRTNQSRTWNTGNGSPDAICFQVDHSGISIAGVGVYGGIGHYEYEVELLEDQTTSVGGSDSHTHTQRWNSLEVTRGSFGPEDFAPDIIEIKFDRAVPIKENLKYAIRLRNHGGRTNNGDGGLNSVKGSDGTNFIFSTCALSFNGTTLTRGQIPVILYYSNPMEYGKTSTTKLEQQARKAALSMTNAIVRKACGLMILAREKAEEVPSAEYLSNSCMVTTLLPLVVAHISPLATSDPRSAVYILGLIYELLPHVAALNLIGGSTPTTKSISSNISGNPDSFDYRINTTSHHYTWVQSDHPYKPASVSNYRVKFPDTIKWMSLEFDPACATVQPEDTLQLYVPALGSYGGKITDSFSVEFEDGDSPPLPYWPVLHKFSGCLQWPTNAVILPGNEVIFSLETASDYLKDEKASAYGFKCLAIGYEWPLLGLNAPLAGLKHLESELAFLGGMCAASLMKKDLQLPSFGDEADLDLDVAEMVASETFALHTQLLSKGLSLSSPPSVNQALDGMLPYR</sequence>
<dbReference type="Gene3D" id="2.60.120.820">
    <property type="entry name" value="PHR domain"/>
    <property type="match status" value="2"/>
</dbReference>
<feature type="domain" description="PHR" evidence="4">
    <location>
        <begin position="1126"/>
        <end position="1286"/>
    </location>
</feature>
<dbReference type="PANTHER" id="PTHR45943">
    <property type="entry name" value="E3 UBIQUITIN-PROTEIN LIGASE MYCBP2"/>
    <property type="match status" value="1"/>
</dbReference>
<protein>
    <recommendedName>
        <fullName evidence="4">PHR domain-containing protein</fullName>
    </recommendedName>
</protein>
<feature type="domain" description="PHR" evidence="4">
    <location>
        <begin position="631"/>
        <end position="781"/>
    </location>
</feature>
<dbReference type="PANTHER" id="PTHR45943:SF1">
    <property type="entry name" value="E3 UBIQUITIN-PROTEIN LIGASE MYCBP2"/>
    <property type="match status" value="1"/>
</dbReference>
<dbReference type="Proteomes" id="UP001516400">
    <property type="component" value="Unassembled WGS sequence"/>
</dbReference>
<gene>
    <name evidence="5" type="ORF">HHI36_018046</name>
</gene>
<dbReference type="InterPro" id="IPR038648">
    <property type="entry name" value="PHR_sf"/>
</dbReference>
<feature type="compositionally biased region" description="Polar residues" evidence="3">
    <location>
        <begin position="242"/>
        <end position="258"/>
    </location>
</feature>
<feature type="region of interest" description="Disordered" evidence="3">
    <location>
        <begin position="374"/>
        <end position="403"/>
    </location>
</feature>
<comment type="caution">
    <text evidence="5">The sequence shown here is derived from an EMBL/GenBank/DDBJ whole genome shotgun (WGS) entry which is preliminary data.</text>
</comment>
<dbReference type="InterPro" id="IPR009091">
    <property type="entry name" value="RCC1/BLIP-II"/>
</dbReference>
<dbReference type="Pfam" id="PF08005">
    <property type="entry name" value="PHR"/>
    <property type="match status" value="2"/>
</dbReference>
<evidence type="ECO:0000256" key="2">
    <source>
        <dbReference type="PROSITE-ProRule" id="PRU00235"/>
    </source>
</evidence>
<dbReference type="Pfam" id="PF13540">
    <property type="entry name" value="RCC1_2"/>
    <property type="match status" value="2"/>
</dbReference>
<evidence type="ECO:0000313" key="5">
    <source>
        <dbReference type="EMBL" id="KAL3283877.1"/>
    </source>
</evidence>
<keyword evidence="6" id="KW-1185">Reference proteome</keyword>
<feature type="repeat" description="RCC1" evidence="2">
    <location>
        <begin position="316"/>
        <end position="365"/>
    </location>
</feature>
<evidence type="ECO:0000256" key="3">
    <source>
        <dbReference type="SAM" id="MobiDB-lite"/>
    </source>
</evidence>
<keyword evidence="1" id="KW-0833">Ubl conjugation pathway</keyword>
<accession>A0ABD2NZ09</accession>
<dbReference type="Gene3D" id="2.130.10.30">
    <property type="entry name" value="Regulator of chromosome condensation 1/beta-lactamase-inhibitor protein II"/>
    <property type="match status" value="2"/>
</dbReference>
<dbReference type="PROSITE" id="PS50012">
    <property type="entry name" value="RCC1_3"/>
    <property type="match status" value="1"/>
</dbReference>
<evidence type="ECO:0000256" key="1">
    <source>
        <dbReference type="ARBA" id="ARBA00022786"/>
    </source>
</evidence>
<dbReference type="InterPro" id="IPR000408">
    <property type="entry name" value="Reg_chr_condens"/>
</dbReference>
<feature type="region of interest" description="Disordered" evidence="3">
    <location>
        <begin position="211"/>
        <end position="258"/>
    </location>
</feature>
<dbReference type="PRINTS" id="PR00633">
    <property type="entry name" value="RCCNDNSATION"/>
</dbReference>
<dbReference type="FunFam" id="2.60.120.820:FF:000002">
    <property type="entry name" value="E3 ubiquitin-protein ligase MYCBP2 isoform X1"/>
    <property type="match status" value="1"/>
</dbReference>
<dbReference type="InterPro" id="IPR012983">
    <property type="entry name" value="PHR"/>
</dbReference>
<organism evidence="5 6">
    <name type="scientific">Cryptolaemus montrouzieri</name>
    <dbReference type="NCBI Taxonomy" id="559131"/>
    <lineage>
        <taxon>Eukaryota</taxon>
        <taxon>Metazoa</taxon>
        <taxon>Ecdysozoa</taxon>
        <taxon>Arthropoda</taxon>
        <taxon>Hexapoda</taxon>
        <taxon>Insecta</taxon>
        <taxon>Pterygota</taxon>
        <taxon>Neoptera</taxon>
        <taxon>Endopterygota</taxon>
        <taxon>Coleoptera</taxon>
        <taxon>Polyphaga</taxon>
        <taxon>Cucujiformia</taxon>
        <taxon>Coccinelloidea</taxon>
        <taxon>Coccinellidae</taxon>
        <taxon>Scymninae</taxon>
        <taxon>Scymnini</taxon>
        <taxon>Cryptolaemus</taxon>
    </lineage>
</organism>
<feature type="compositionally biased region" description="Low complexity" evidence="3">
    <location>
        <begin position="387"/>
        <end position="399"/>
    </location>
</feature>
<dbReference type="PROSITE" id="PS00626">
    <property type="entry name" value="RCC1_2"/>
    <property type="match status" value="1"/>
</dbReference>
<evidence type="ECO:0000313" key="6">
    <source>
        <dbReference type="Proteomes" id="UP001516400"/>
    </source>
</evidence>
<reference evidence="5 6" key="1">
    <citation type="journal article" date="2021" name="BMC Biol.">
        <title>Horizontally acquired antibacterial genes associated with adaptive radiation of ladybird beetles.</title>
        <authorList>
            <person name="Li H.S."/>
            <person name="Tang X.F."/>
            <person name="Huang Y.H."/>
            <person name="Xu Z.Y."/>
            <person name="Chen M.L."/>
            <person name="Du X.Y."/>
            <person name="Qiu B.Y."/>
            <person name="Chen P.T."/>
            <person name="Zhang W."/>
            <person name="Slipinski A."/>
            <person name="Escalona H.E."/>
            <person name="Waterhouse R.M."/>
            <person name="Zwick A."/>
            <person name="Pang H."/>
        </authorList>
    </citation>
    <scope>NUCLEOTIDE SEQUENCE [LARGE SCALE GENOMIC DNA]</scope>
    <source>
        <strain evidence="5">SYSU2018</strain>
    </source>
</reference>
<dbReference type="EMBL" id="JABFTP020000165">
    <property type="protein sequence ID" value="KAL3283877.1"/>
    <property type="molecule type" value="Genomic_DNA"/>
</dbReference>
<name>A0ABD2NZ09_9CUCU</name>
<dbReference type="SUPFAM" id="SSF50985">
    <property type="entry name" value="RCC1/BLIP-II"/>
    <property type="match status" value="1"/>
</dbReference>